<dbReference type="AlphaFoldDB" id="A0A0A9GMR3"/>
<name>A0A0A9GMR3_ARUDO</name>
<protein>
    <submittedName>
        <fullName evidence="1">Uncharacterized protein</fullName>
    </submittedName>
</protein>
<accession>A0A0A9GMR3</accession>
<proteinExistence type="predicted"/>
<evidence type="ECO:0000313" key="1">
    <source>
        <dbReference type="EMBL" id="JAE25772.1"/>
    </source>
</evidence>
<reference evidence="1" key="2">
    <citation type="journal article" date="2015" name="Data Brief">
        <title>Shoot transcriptome of the giant reed, Arundo donax.</title>
        <authorList>
            <person name="Barrero R.A."/>
            <person name="Guerrero F.D."/>
            <person name="Moolhuijzen P."/>
            <person name="Goolsby J.A."/>
            <person name="Tidwell J."/>
            <person name="Bellgard S.E."/>
            <person name="Bellgard M.I."/>
        </authorList>
    </citation>
    <scope>NUCLEOTIDE SEQUENCE</scope>
    <source>
        <tissue evidence="1">Shoot tissue taken approximately 20 cm above the soil surface</tissue>
    </source>
</reference>
<reference evidence="1" key="1">
    <citation type="submission" date="2014-09" db="EMBL/GenBank/DDBJ databases">
        <authorList>
            <person name="Magalhaes I.L.F."/>
            <person name="Oliveira U."/>
            <person name="Santos F.R."/>
            <person name="Vidigal T.H.D.A."/>
            <person name="Brescovit A.D."/>
            <person name="Santos A.J."/>
        </authorList>
    </citation>
    <scope>NUCLEOTIDE SEQUENCE</scope>
    <source>
        <tissue evidence="1">Shoot tissue taken approximately 20 cm above the soil surface</tissue>
    </source>
</reference>
<dbReference type="EMBL" id="GBRH01172124">
    <property type="protein sequence ID" value="JAE25772.1"/>
    <property type="molecule type" value="Transcribed_RNA"/>
</dbReference>
<sequence length="50" mass="5658">MVGYFSEHQKDPALHCVIVCPPFSVYSGQVEERPQSHFLAFLSCFDIPPC</sequence>
<organism evidence="1">
    <name type="scientific">Arundo donax</name>
    <name type="common">Giant reed</name>
    <name type="synonym">Donax arundinaceus</name>
    <dbReference type="NCBI Taxonomy" id="35708"/>
    <lineage>
        <taxon>Eukaryota</taxon>
        <taxon>Viridiplantae</taxon>
        <taxon>Streptophyta</taxon>
        <taxon>Embryophyta</taxon>
        <taxon>Tracheophyta</taxon>
        <taxon>Spermatophyta</taxon>
        <taxon>Magnoliopsida</taxon>
        <taxon>Liliopsida</taxon>
        <taxon>Poales</taxon>
        <taxon>Poaceae</taxon>
        <taxon>PACMAD clade</taxon>
        <taxon>Arundinoideae</taxon>
        <taxon>Arundineae</taxon>
        <taxon>Arundo</taxon>
    </lineage>
</organism>